<gene>
    <name evidence="13" type="ORF">GCM10011489_20670</name>
</gene>
<organism evidence="13 14">
    <name type="scientific">Gordonia jinhuaensis</name>
    <dbReference type="NCBI Taxonomy" id="1517702"/>
    <lineage>
        <taxon>Bacteria</taxon>
        <taxon>Bacillati</taxon>
        <taxon>Actinomycetota</taxon>
        <taxon>Actinomycetes</taxon>
        <taxon>Mycobacteriales</taxon>
        <taxon>Gordoniaceae</taxon>
        <taxon>Gordonia</taxon>
    </lineage>
</organism>
<dbReference type="InterPro" id="IPR036837">
    <property type="entry name" value="Cation_efflux_CTD_sf"/>
</dbReference>
<dbReference type="GO" id="GO:0015341">
    <property type="term" value="F:zinc efflux antiporter activity"/>
    <property type="evidence" value="ECO:0007669"/>
    <property type="project" value="TreeGrafter"/>
</dbReference>
<reference evidence="13" key="2">
    <citation type="submission" date="2020-09" db="EMBL/GenBank/DDBJ databases">
        <authorList>
            <person name="Sun Q."/>
            <person name="Zhou Y."/>
        </authorList>
    </citation>
    <scope>NUCLEOTIDE SEQUENCE</scope>
    <source>
        <strain evidence="13">CGMCC 1.12827</strain>
    </source>
</reference>
<feature type="transmembrane region" description="Helical" evidence="10">
    <location>
        <begin position="237"/>
        <end position="255"/>
    </location>
</feature>
<evidence type="ECO:0000313" key="14">
    <source>
        <dbReference type="Proteomes" id="UP000621454"/>
    </source>
</evidence>
<evidence type="ECO:0000256" key="9">
    <source>
        <dbReference type="SAM" id="MobiDB-lite"/>
    </source>
</evidence>
<keyword evidence="8 10" id="KW-0472">Membrane</keyword>
<feature type="region of interest" description="Disordered" evidence="9">
    <location>
        <begin position="1"/>
        <end position="58"/>
    </location>
</feature>
<dbReference type="InterPro" id="IPR027470">
    <property type="entry name" value="Cation_efflux_CTD"/>
</dbReference>
<keyword evidence="3" id="KW-0813">Transport</keyword>
<keyword evidence="4" id="KW-1003">Cell membrane</keyword>
<comment type="subcellular location">
    <subcellularLocation>
        <location evidence="1">Cell membrane</location>
        <topology evidence="1">Multi-pass membrane protein</topology>
    </subcellularLocation>
</comment>
<comment type="similarity">
    <text evidence="2">Belongs to the cation diffusion facilitator (CDF) transporter (TC 2.A.4) family.</text>
</comment>
<evidence type="ECO:0000256" key="4">
    <source>
        <dbReference type="ARBA" id="ARBA00022475"/>
    </source>
</evidence>
<dbReference type="NCBIfam" id="TIGR01297">
    <property type="entry name" value="CDF"/>
    <property type="match status" value="1"/>
</dbReference>
<dbReference type="InterPro" id="IPR058533">
    <property type="entry name" value="Cation_efflux_TM"/>
</dbReference>
<dbReference type="Proteomes" id="UP000621454">
    <property type="component" value="Unassembled WGS sequence"/>
</dbReference>
<keyword evidence="6 10" id="KW-1133">Transmembrane helix</keyword>
<dbReference type="Pfam" id="PF16916">
    <property type="entry name" value="ZT_dimer"/>
    <property type="match status" value="1"/>
</dbReference>
<dbReference type="InterPro" id="IPR027469">
    <property type="entry name" value="Cation_efflux_TMD_sf"/>
</dbReference>
<evidence type="ECO:0000256" key="3">
    <source>
        <dbReference type="ARBA" id="ARBA00022448"/>
    </source>
</evidence>
<feature type="domain" description="Cation efflux protein cytoplasmic" evidence="12">
    <location>
        <begin position="291"/>
        <end position="364"/>
    </location>
</feature>
<dbReference type="GO" id="GO:0005886">
    <property type="term" value="C:plasma membrane"/>
    <property type="evidence" value="ECO:0007669"/>
    <property type="project" value="UniProtKB-SubCell"/>
</dbReference>
<dbReference type="SUPFAM" id="SSF160240">
    <property type="entry name" value="Cation efflux protein cytoplasmic domain-like"/>
    <property type="match status" value="1"/>
</dbReference>
<evidence type="ECO:0000256" key="1">
    <source>
        <dbReference type="ARBA" id="ARBA00004651"/>
    </source>
</evidence>
<name>A0A916WV23_9ACTN</name>
<dbReference type="PANTHER" id="PTHR43840">
    <property type="entry name" value="MITOCHONDRIAL METAL TRANSPORTER 1-RELATED"/>
    <property type="match status" value="1"/>
</dbReference>
<dbReference type="FunFam" id="3.30.70.1350:FF:000014">
    <property type="entry name" value="Cation efflux system protein"/>
    <property type="match status" value="1"/>
</dbReference>
<sequence length="386" mass="40930">MTDRSDMTEGDSTGDRVHSHHDHDHDHAHHEHGHTCDDHSHGHHSHEHHVHEHSGRRRGFAHAISHALTPHSHDAADSVDDELATSAEGIRAVAISLVILGVTAAIQLAIALGSSSVALFADTIHNFSDALTAVPLWAAFALGRRGATSRFTYGLGRTEDLAGLMVLAAIAASAVFAGIEAVHRLVEPREVTHLGWVAAAGVIGFMGNEVVAGYRIRVGRRIGSAALVADGLHARTDGMTSLAVVAGAVLVAVGLPLADPIIGLLIAITILVVLVSAARDVLTRLLDGVDPAVVDRAREVLDLDADVRGVRSLRMRWIGHRLHAEADLDVEPTLSLQRAHAVAHRAERRLREVTPRLAEATVHAYPAHTPASAHDHPQVGAGGVDV</sequence>
<evidence type="ECO:0000313" key="13">
    <source>
        <dbReference type="EMBL" id="GGB32350.1"/>
    </source>
</evidence>
<feature type="transmembrane region" description="Helical" evidence="10">
    <location>
        <begin position="261"/>
        <end position="278"/>
    </location>
</feature>
<reference evidence="13" key="1">
    <citation type="journal article" date="2014" name="Int. J. Syst. Evol. Microbiol.">
        <title>Complete genome sequence of Corynebacterium casei LMG S-19264T (=DSM 44701T), isolated from a smear-ripened cheese.</title>
        <authorList>
            <consortium name="US DOE Joint Genome Institute (JGI-PGF)"/>
            <person name="Walter F."/>
            <person name="Albersmeier A."/>
            <person name="Kalinowski J."/>
            <person name="Ruckert C."/>
        </authorList>
    </citation>
    <scope>NUCLEOTIDE SEQUENCE</scope>
    <source>
        <strain evidence="13">CGMCC 1.12827</strain>
    </source>
</reference>
<keyword evidence="7" id="KW-0406">Ion transport</keyword>
<feature type="compositionally biased region" description="Basic and acidic residues" evidence="9">
    <location>
        <begin position="1"/>
        <end position="40"/>
    </location>
</feature>
<dbReference type="PANTHER" id="PTHR43840:SF15">
    <property type="entry name" value="MITOCHONDRIAL METAL TRANSPORTER 1-RELATED"/>
    <property type="match status" value="1"/>
</dbReference>
<feature type="transmembrane region" description="Helical" evidence="10">
    <location>
        <begin position="162"/>
        <end position="182"/>
    </location>
</feature>
<evidence type="ECO:0000256" key="8">
    <source>
        <dbReference type="ARBA" id="ARBA00023136"/>
    </source>
</evidence>
<dbReference type="Gene3D" id="1.20.1510.10">
    <property type="entry name" value="Cation efflux protein transmembrane domain"/>
    <property type="match status" value="1"/>
</dbReference>
<feature type="transmembrane region" description="Helical" evidence="10">
    <location>
        <begin position="124"/>
        <end position="142"/>
    </location>
</feature>
<dbReference type="EMBL" id="BMGC01000012">
    <property type="protein sequence ID" value="GGB32350.1"/>
    <property type="molecule type" value="Genomic_DNA"/>
</dbReference>
<proteinExistence type="inferred from homology"/>
<dbReference type="GO" id="GO:0006882">
    <property type="term" value="P:intracellular zinc ion homeostasis"/>
    <property type="evidence" value="ECO:0007669"/>
    <property type="project" value="TreeGrafter"/>
</dbReference>
<evidence type="ECO:0000256" key="10">
    <source>
        <dbReference type="SAM" id="Phobius"/>
    </source>
</evidence>
<dbReference type="InterPro" id="IPR050291">
    <property type="entry name" value="CDF_Transporter"/>
</dbReference>
<feature type="transmembrane region" description="Helical" evidence="10">
    <location>
        <begin position="92"/>
        <end position="112"/>
    </location>
</feature>
<evidence type="ECO:0000256" key="7">
    <source>
        <dbReference type="ARBA" id="ARBA00023065"/>
    </source>
</evidence>
<dbReference type="InterPro" id="IPR002524">
    <property type="entry name" value="Cation_efflux"/>
</dbReference>
<dbReference type="Gene3D" id="3.30.70.1350">
    <property type="entry name" value="Cation efflux protein, cytoplasmic domain"/>
    <property type="match status" value="1"/>
</dbReference>
<dbReference type="Pfam" id="PF01545">
    <property type="entry name" value="Cation_efflux"/>
    <property type="match status" value="1"/>
</dbReference>
<feature type="domain" description="Cation efflux protein transmembrane" evidence="11">
    <location>
        <begin position="94"/>
        <end position="286"/>
    </location>
</feature>
<keyword evidence="5 10" id="KW-0812">Transmembrane</keyword>
<dbReference type="GO" id="GO:0015086">
    <property type="term" value="F:cadmium ion transmembrane transporter activity"/>
    <property type="evidence" value="ECO:0007669"/>
    <property type="project" value="TreeGrafter"/>
</dbReference>
<evidence type="ECO:0000259" key="11">
    <source>
        <dbReference type="Pfam" id="PF01545"/>
    </source>
</evidence>
<dbReference type="GO" id="GO:0015093">
    <property type="term" value="F:ferrous iron transmembrane transporter activity"/>
    <property type="evidence" value="ECO:0007669"/>
    <property type="project" value="TreeGrafter"/>
</dbReference>
<feature type="transmembrane region" description="Helical" evidence="10">
    <location>
        <begin position="194"/>
        <end position="216"/>
    </location>
</feature>
<evidence type="ECO:0000256" key="5">
    <source>
        <dbReference type="ARBA" id="ARBA00022692"/>
    </source>
</evidence>
<protein>
    <submittedName>
        <fullName evidence="13">Cation efflux system protein</fullName>
    </submittedName>
</protein>
<dbReference type="SUPFAM" id="SSF161111">
    <property type="entry name" value="Cation efflux protein transmembrane domain-like"/>
    <property type="match status" value="1"/>
</dbReference>
<accession>A0A916WV23</accession>
<dbReference type="AlphaFoldDB" id="A0A916WV23"/>
<evidence type="ECO:0000259" key="12">
    <source>
        <dbReference type="Pfam" id="PF16916"/>
    </source>
</evidence>
<comment type="caution">
    <text evidence="13">The sequence shown here is derived from an EMBL/GenBank/DDBJ whole genome shotgun (WGS) entry which is preliminary data.</text>
</comment>
<keyword evidence="14" id="KW-1185">Reference proteome</keyword>
<evidence type="ECO:0000256" key="2">
    <source>
        <dbReference type="ARBA" id="ARBA00008114"/>
    </source>
</evidence>
<evidence type="ECO:0000256" key="6">
    <source>
        <dbReference type="ARBA" id="ARBA00022989"/>
    </source>
</evidence>